<dbReference type="PANTHER" id="PTHR22550:SF5">
    <property type="entry name" value="LEUCINE ZIPPER PROTEIN 4"/>
    <property type="match status" value="1"/>
</dbReference>
<accession>A0A916YUG4</accession>
<keyword evidence="3" id="KW-1133">Transmembrane helix</keyword>
<proteinExistence type="inferred from homology"/>
<feature type="transmembrane region" description="Helical" evidence="3">
    <location>
        <begin position="379"/>
        <end position="404"/>
    </location>
</feature>
<dbReference type="Pfam" id="PF03323">
    <property type="entry name" value="GerA"/>
    <property type="match status" value="1"/>
</dbReference>
<dbReference type="InterPro" id="IPR050768">
    <property type="entry name" value="UPF0353/GerABKA_families"/>
</dbReference>
<gene>
    <name evidence="4" type="ORF">GCM10010911_17670</name>
</gene>
<dbReference type="AlphaFoldDB" id="A0A916YUG4"/>
<dbReference type="PIRSF" id="PIRSF005690">
    <property type="entry name" value="GerBA"/>
    <property type="match status" value="1"/>
</dbReference>
<evidence type="ECO:0000256" key="1">
    <source>
        <dbReference type="ARBA" id="ARBA00005278"/>
    </source>
</evidence>
<comment type="caution">
    <text evidence="4">The sequence shown here is derived from an EMBL/GenBank/DDBJ whole genome shotgun (WGS) entry which is preliminary data.</text>
</comment>
<feature type="transmembrane region" description="Helical" evidence="3">
    <location>
        <begin position="424"/>
        <end position="449"/>
    </location>
</feature>
<keyword evidence="3" id="KW-0812">Transmembrane</keyword>
<sequence>MQKSDSNQTDYPNYDGNNPNAFVNQIMDILDNPPDLVDRRFNLSPNLHGYCVFIETLVDKNKIERELLHFLSDESLNSEWESSEHFINTLQSRIPFSSISVSTDYKRCVQSLLNGSCLLIISNTSQVLLLDMSKMIHREISEPLIESTIRGPQEGFSENIAINLSLLRKRIKSIHFRIEQFVIGTETETKVILLFLENLAPSEVVVEFRKRIGLIQIDSILDSAYVEEWIQDKKTSPFSTLLNTERPDIVASHLLEGKVGVLVDGSPNALIGPVTFFQFFIAPEDYYQRADIATLLRWLRMLSFMLSIFVPALYIAVVTYHHELLPHSLLINISAQREGVPFPAFIEALIMMVTFEVLREAGLRMPRIAGQAISIVGALVLGQAAVTAGLVSAAMVIVVAVTAISNFVAPNYSFGITQRIIQFLYMVLAGFMGLFGILCGVLFTVVHLASIKSFGVPYLSPIAPTIVTDWKDILVRVPRPWMKTYPQSNQTKKKQR</sequence>
<keyword evidence="2 3" id="KW-0472">Membrane</keyword>
<dbReference type="GO" id="GO:0016020">
    <property type="term" value="C:membrane"/>
    <property type="evidence" value="ECO:0007669"/>
    <property type="project" value="InterPro"/>
</dbReference>
<organism evidence="4 5">
    <name type="scientific">Paenibacillus nasutitermitis</name>
    <dbReference type="NCBI Taxonomy" id="1652958"/>
    <lineage>
        <taxon>Bacteria</taxon>
        <taxon>Bacillati</taxon>
        <taxon>Bacillota</taxon>
        <taxon>Bacilli</taxon>
        <taxon>Bacillales</taxon>
        <taxon>Paenibacillaceae</taxon>
        <taxon>Paenibacillus</taxon>
    </lineage>
</organism>
<dbReference type="PANTHER" id="PTHR22550">
    <property type="entry name" value="SPORE GERMINATION PROTEIN"/>
    <property type="match status" value="1"/>
</dbReference>
<feature type="transmembrane region" description="Helical" evidence="3">
    <location>
        <begin position="340"/>
        <end position="358"/>
    </location>
</feature>
<keyword evidence="5" id="KW-1185">Reference proteome</keyword>
<reference evidence="4" key="1">
    <citation type="journal article" date="2014" name="Int. J. Syst. Evol. Microbiol.">
        <title>Complete genome sequence of Corynebacterium casei LMG S-19264T (=DSM 44701T), isolated from a smear-ripened cheese.</title>
        <authorList>
            <consortium name="US DOE Joint Genome Institute (JGI-PGF)"/>
            <person name="Walter F."/>
            <person name="Albersmeier A."/>
            <person name="Kalinowski J."/>
            <person name="Ruckert C."/>
        </authorList>
    </citation>
    <scope>NUCLEOTIDE SEQUENCE</scope>
    <source>
        <strain evidence="4">CGMCC 1.15178</strain>
    </source>
</reference>
<protein>
    <submittedName>
        <fullName evidence="4">Spore germination protein</fullName>
    </submittedName>
</protein>
<feature type="transmembrane region" description="Helical" evidence="3">
    <location>
        <begin position="298"/>
        <end position="320"/>
    </location>
</feature>
<evidence type="ECO:0000313" key="4">
    <source>
        <dbReference type="EMBL" id="GGD60272.1"/>
    </source>
</evidence>
<evidence type="ECO:0000313" key="5">
    <source>
        <dbReference type="Proteomes" id="UP000612456"/>
    </source>
</evidence>
<dbReference type="RefSeq" id="WP_188991030.1">
    <property type="nucleotide sequence ID" value="NZ_BMHP01000001.1"/>
</dbReference>
<dbReference type="EMBL" id="BMHP01000001">
    <property type="protein sequence ID" value="GGD60272.1"/>
    <property type="molecule type" value="Genomic_DNA"/>
</dbReference>
<evidence type="ECO:0000256" key="3">
    <source>
        <dbReference type="SAM" id="Phobius"/>
    </source>
</evidence>
<dbReference type="Proteomes" id="UP000612456">
    <property type="component" value="Unassembled WGS sequence"/>
</dbReference>
<dbReference type="GO" id="GO:0009847">
    <property type="term" value="P:spore germination"/>
    <property type="evidence" value="ECO:0007669"/>
    <property type="project" value="InterPro"/>
</dbReference>
<dbReference type="InterPro" id="IPR004995">
    <property type="entry name" value="Spore_Ger"/>
</dbReference>
<name>A0A916YUG4_9BACL</name>
<comment type="similarity">
    <text evidence="1">Belongs to the GerABKA family.</text>
</comment>
<reference evidence="4" key="2">
    <citation type="submission" date="2020-09" db="EMBL/GenBank/DDBJ databases">
        <authorList>
            <person name="Sun Q."/>
            <person name="Zhou Y."/>
        </authorList>
    </citation>
    <scope>NUCLEOTIDE SEQUENCE</scope>
    <source>
        <strain evidence="4">CGMCC 1.15178</strain>
    </source>
</reference>
<evidence type="ECO:0000256" key="2">
    <source>
        <dbReference type="ARBA" id="ARBA00023136"/>
    </source>
</evidence>